<sequence length="358" mass="39877">MSTHNGIAQFSDARSYAYGNREPLRPGNAPTTLFPKSQQLRVPSAPASPTTPRIPDLSLSANHRQQGRDFSNTSPPQQPTSSVNLNAHRPTQAPKPSSVPTGIPEFQQPAAVLPPDAFLQRFPSFLPDNYPIHFESIFADEFSRTYDTQIPKPSPRHLLCQLTSELTTHLSTLGVPEFEWPTKYSYAFFRVRGQGRHIYTHLGVSTTSGNYLNSINNNNNIHSERSSPYTDVDIAVGPTNDPGSPNLATAVRCHRIKQCWGEQIPPRPKEGWMHGQCAETQSLPAVVTLCEQLGLTDSPVIIQSFAVDRHLEPYKMCGNCLDYVHARIVSRYRKWTVVDMATCVAYNSVRGAYTWQGC</sequence>
<dbReference type="EMBL" id="ML210531">
    <property type="protein sequence ID" value="TFK17315.1"/>
    <property type="molecule type" value="Genomic_DNA"/>
</dbReference>
<feature type="compositionally biased region" description="Polar residues" evidence="1">
    <location>
        <begin position="29"/>
        <end position="51"/>
    </location>
</feature>
<organism evidence="2 3">
    <name type="scientific">Coprinopsis marcescibilis</name>
    <name type="common">Agaric fungus</name>
    <name type="synonym">Psathyrella marcescibilis</name>
    <dbReference type="NCBI Taxonomy" id="230819"/>
    <lineage>
        <taxon>Eukaryota</taxon>
        <taxon>Fungi</taxon>
        <taxon>Dikarya</taxon>
        <taxon>Basidiomycota</taxon>
        <taxon>Agaricomycotina</taxon>
        <taxon>Agaricomycetes</taxon>
        <taxon>Agaricomycetidae</taxon>
        <taxon>Agaricales</taxon>
        <taxon>Agaricineae</taxon>
        <taxon>Psathyrellaceae</taxon>
        <taxon>Coprinopsis</taxon>
    </lineage>
</organism>
<dbReference type="OrthoDB" id="3056984at2759"/>
<evidence type="ECO:0000313" key="3">
    <source>
        <dbReference type="Proteomes" id="UP000307440"/>
    </source>
</evidence>
<reference evidence="2 3" key="1">
    <citation type="journal article" date="2019" name="Nat. Ecol. Evol.">
        <title>Megaphylogeny resolves global patterns of mushroom evolution.</title>
        <authorList>
            <person name="Varga T."/>
            <person name="Krizsan K."/>
            <person name="Foldi C."/>
            <person name="Dima B."/>
            <person name="Sanchez-Garcia M."/>
            <person name="Sanchez-Ramirez S."/>
            <person name="Szollosi G.J."/>
            <person name="Szarkandi J.G."/>
            <person name="Papp V."/>
            <person name="Albert L."/>
            <person name="Andreopoulos W."/>
            <person name="Angelini C."/>
            <person name="Antonin V."/>
            <person name="Barry K.W."/>
            <person name="Bougher N.L."/>
            <person name="Buchanan P."/>
            <person name="Buyck B."/>
            <person name="Bense V."/>
            <person name="Catcheside P."/>
            <person name="Chovatia M."/>
            <person name="Cooper J."/>
            <person name="Damon W."/>
            <person name="Desjardin D."/>
            <person name="Finy P."/>
            <person name="Geml J."/>
            <person name="Haridas S."/>
            <person name="Hughes K."/>
            <person name="Justo A."/>
            <person name="Karasinski D."/>
            <person name="Kautmanova I."/>
            <person name="Kiss B."/>
            <person name="Kocsube S."/>
            <person name="Kotiranta H."/>
            <person name="LaButti K.M."/>
            <person name="Lechner B.E."/>
            <person name="Liimatainen K."/>
            <person name="Lipzen A."/>
            <person name="Lukacs Z."/>
            <person name="Mihaltcheva S."/>
            <person name="Morgado L.N."/>
            <person name="Niskanen T."/>
            <person name="Noordeloos M.E."/>
            <person name="Ohm R.A."/>
            <person name="Ortiz-Santana B."/>
            <person name="Ovrebo C."/>
            <person name="Racz N."/>
            <person name="Riley R."/>
            <person name="Savchenko A."/>
            <person name="Shiryaev A."/>
            <person name="Soop K."/>
            <person name="Spirin V."/>
            <person name="Szebenyi C."/>
            <person name="Tomsovsky M."/>
            <person name="Tulloss R.E."/>
            <person name="Uehling J."/>
            <person name="Grigoriev I.V."/>
            <person name="Vagvolgyi C."/>
            <person name="Papp T."/>
            <person name="Martin F.M."/>
            <person name="Miettinen O."/>
            <person name="Hibbett D.S."/>
            <person name="Nagy L.G."/>
        </authorList>
    </citation>
    <scope>NUCLEOTIDE SEQUENCE [LARGE SCALE GENOMIC DNA]</scope>
    <source>
        <strain evidence="2 3">CBS 121175</strain>
    </source>
</reference>
<proteinExistence type="predicted"/>
<evidence type="ECO:0000313" key="2">
    <source>
        <dbReference type="EMBL" id="TFK17315.1"/>
    </source>
</evidence>
<gene>
    <name evidence="2" type="ORF">FA15DRAFT_676157</name>
</gene>
<name>A0A5C3KB51_COPMA</name>
<evidence type="ECO:0000256" key="1">
    <source>
        <dbReference type="SAM" id="MobiDB-lite"/>
    </source>
</evidence>
<feature type="region of interest" description="Disordered" evidence="1">
    <location>
        <begin position="1"/>
        <end position="106"/>
    </location>
</feature>
<feature type="compositionally biased region" description="Low complexity" evidence="1">
    <location>
        <begin position="73"/>
        <end position="82"/>
    </location>
</feature>
<keyword evidence="3" id="KW-1185">Reference proteome</keyword>
<protein>
    <submittedName>
        <fullName evidence="2">Uncharacterized protein</fullName>
    </submittedName>
</protein>
<dbReference type="Proteomes" id="UP000307440">
    <property type="component" value="Unassembled WGS sequence"/>
</dbReference>
<accession>A0A5C3KB51</accession>
<feature type="compositionally biased region" description="Polar residues" evidence="1">
    <location>
        <begin position="59"/>
        <end position="72"/>
    </location>
</feature>
<dbReference type="AlphaFoldDB" id="A0A5C3KB51"/>